<dbReference type="Gene3D" id="3.40.50.10600">
    <property type="entry name" value="SpoIIaa-like domains"/>
    <property type="match status" value="1"/>
</dbReference>
<dbReference type="InterPro" id="IPR021866">
    <property type="entry name" value="SpoIIAA-like"/>
</dbReference>
<dbReference type="Pfam" id="PF11964">
    <property type="entry name" value="SpoIIAA-like"/>
    <property type="match status" value="1"/>
</dbReference>
<reference evidence="1 2" key="1">
    <citation type="submission" date="2024-06" db="EMBL/GenBank/DDBJ databases">
        <title>Genomic Encyclopedia of Type Strains, Phase IV (KMG-IV): sequencing the most valuable type-strain genomes for metagenomic binning, comparative biology and taxonomic classification.</title>
        <authorList>
            <person name="Goeker M."/>
        </authorList>
    </citation>
    <scope>NUCLEOTIDE SEQUENCE [LARGE SCALE GENOMIC DNA]</scope>
    <source>
        <strain evidence="1 2">DSM 23520</strain>
    </source>
</reference>
<evidence type="ECO:0000313" key="1">
    <source>
        <dbReference type="EMBL" id="MET3682834.1"/>
    </source>
</evidence>
<dbReference type="GO" id="GO:0005840">
    <property type="term" value="C:ribosome"/>
    <property type="evidence" value="ECO:0007669"/>
    <property type="project" value="UniProtKB-KW"/>
</dbReference>
<dbReference type="Proteomes" id="UP001549167">
    <property type="component" value="Unassembled WGS sequence"/>
</dbReference>
<dbReference type="EMBL" id="JBEPMX010000003">
    <property type="protein sequence ID" value="MET3682834.1"/>
    <property type="molecule type" value="Genomic_DNA"/>
</dbReference>
<name>A0ABV2KTD8_9BACI</name>
<keyword evidence="2" id="KW-1185">Reference proteome</keyword>
<keyword evidence="1" id="KW-0687">Ribonucleoprotein</keyword>
<gene>
    <name evidence="1" type="ORF">ABID56_000924</name>
</gene>
<dbReference type="InterPro" id="IPR038396">
    <property type="entry name" value="SpoIIAA-like_sf"/>
</dbReference>
<organism evidence="1 2">
    <name type="scientific">Alkalibacillus flavidus</name>
    <dbReference type="NCBI Taxonomy" id="546021"/>
    <lineage>
        <taxon>Bacteria</taxon>
        <taxon>Bacillati</taxon>
        <taxon>Bacillota</taxon>
        <taxon>Bacilli</taxon>
        <taxon>Bacillales</taxon>
        <taxon>Bacillaceae</taxon>
        <taxon>Alkalibacillus</taxon>
    </lineage>
</organism>
<comment type="caution">
    <text evidence="1">The sequence shown here is derived from an EMBL/GenBank/DDBJ whole genome shotgun (WGS) entry which is preliminary data.</text>
</comment>
<proteinExistence type="predicted"/>
<dbReference type="RefSeq" id="WP_354219437.1">
    <property type="nucleotide sequence ID" value="NZ_JBEPMX010000003.1"/>
</dbReference>
<evidence type="ECO:0000313" key="2">
    <source>
        <dbReference type="Proteomes" id="UP001549167"/>
    </source>
</evidence>
<accession>A0ABV2KTD8</accession>
<sequence>MYNVDVMGRRKGIIKIEWKGNVSTEDIQSANKDIEKAVKQMNKDTFDVMVDMAGVKVFVQDAQQELVKHQQWLLDIGMNRAAVIVESNLAKMQLKRTAKESNPNN</sequence>
<protein>
    <submittedName>
        <fullName evidence="1">Ribosomal protein L25 (General stress protein Ctc)</fullName>
    </submittedName>
</protein>
<keyword evidence="1" id="KW-0689">Ribosomal protein</keyword>